<evidence type="ECO:0000259" key="3">
    <source>
        <dbReference type="PROSITE" id="PS50977"/>
    </source>
</evidence>
<dbReference type="GO" id="GO:0003700">
    <property type="term" value="F:DNA-binding transcription factor activity"/>
    <property type="evidence" value="ECO:0007669"/>
    <property type="project" value="TreeGrafter"/>
</dbReference>
<dbReference type="EMBL" id="MSIE01000004">
    <property type="protein sequence ID" value="OLF18915.1"/>
    <property type="molecule type" value="Genomic_DNA"/>
</dbReference>
<feature type="DNA-binding region" description="H-T-H motif" evidence="2">
    <location>
        <begin position="34"/>
        <end position="53"/>
    </location>
</feature>
<name>A0A1Q8CX39_9PSEU</name>
<evidence type="ECO:0000256" key="2">
    <source>
        <dbReference type="PROSITE-ProRule" id="PRU00335"/>
    </source>
</evidence>
<proteinExistence type="predicted"/>
<organism evidence="4 5">
    <name type="scientific">Actinophytocola xanthii</name>
    <dbReference type="NCBI Taxonomy" id="1912961"/>
    <lineage>
        <taxon>Bacteria</taxon>
        <taxon>Bacillati</taxon>
        <taxon>Actinomycetota</taxon>
        <taxon>Actinomycetes</taxon>
        <taxon>Pseudonocardiales</taxon>
        <taxon>Pseudonocardiaceae</taxon>
    </lineage>
</organism>
<dbReference type="SUPFAM" id="SSF48498">
    <property type="entry name" value="Tetracyclin repressor-like, C-terminal domain"/>
    <property type="match status" value="1"/>
</dbReference>
<dbReference type="AlphaFoldDB" id="A0A1Q8CX39"/>
<keyword evidence="1 2" id="KW-0238">DNA-binding</keyword>
<reference evidence="4 5" key="1">
    <citation type="submission" date="2016-12" db="EMBL/GenBank/DDBJ databases">
        <title>The draft genome sequence of Actinophytocola sp. 11-183.</title>
        <authorList>
            <person name="Wang W."/>
            <person name="Yuan L."/>
        </authorList>
    </citation>
    <scope>NUCLEOTIDE SEQUENCE [LARGE SCALE GENOMIC DNA]</scope>
    <source>
        <strain evidence="4 5">11-183</strain>
    </source>
</reference>
<feature type="domain" description="HTH tetR-type" evidence="3">
    <location>
        <begin position="11"/>
        <end position="71"/>
    </location>
</feature>
<evidence type="ECO:0000313" key="5">
    <source>
        <dbReference type="Proteomes" id="UP000185596"/>
    </source>
</evidence>
<evidence type="ECO:0000313" key="4">
    <source>
        <dbReference type="EMBL" id="OLF18915.1"/>
    </source>
</evidence>
<dbReference type="InterPro" id="IPR050109">
    <property type="entry name" value="HTH-type_TetR-like_transc_reg"/>
</dbReference>
<protein>
    <submittedName>
        <fullName evidence="4">TetR family transcriptional regulator</fullName>
    </submittedName>
</protein>
<comment type="caution">
    <text evidence="4">The sequence shown here is derived from an EMBL/GenBank/DDBJ whole genome shotgun (WGS) entry which is preliminary data.</text>
</comment>
<dbReference type="PANTHER" id="PTHR30055:SF226">
    <property type="entry name" value="HTH-TYPE TRANSCRIPTIONAL REGULATOR PKSA"/>
    <property type="match status" value="1"/>
</dbReference>
<dbReference type="PRINTS" id="PR00455">
    <property type="entry name" value="HTHTETR"/>
</dbReference>
<dbReference type="Proteomes" id="UP000185596">
    <property type="component" value="Unassembled WGS sequence"/>
</dbReference>
<dbReference type="PANTHER" id="PTHR30055">
    <property type="entry name" value="HTH-TYPE TRANSCRIPTIONAL REGULATOR RUTR"/>
    <property type="match status" value="1"/>
</dbReference>
<dbReference type="RefSeq" id="WP_075124039.1">
    <property type="nucleotide sequence ID" value="NZ_MSIE01000004.1"/>
</dbReference>
<dbReference type="Gene3D" id="1.10.357.10">
    <property type="entry name" value="Tetracycline Repressor, domain 2"/>
    <property type="match status" value="1"/>
</dbReference>
<dbReference type="OrthoDB" id="7252896at2"/>
<dbReference type="PROSITE" id="PS50977">
    <property type="entry name" value="HTH_TETR_2"/>
    <property type="match status" value="1"/>
</dbReference>
<sequence length="208" mass="22839">MSGKRRRLPPADRREVILAAAATVFAEVGYDRAAMRAVATAAGVTTPVLYDHFASKADLYAALVSAQADDLITRWEEVGTQVAGGGGSTEDVFRSTVDAIFAWIEANPTGWRMVFLDAPSDPAVAQAHRARQERATAVLAEQFGRVAELRISVPLERRRADLLLAEAAKWTVNAIAAWWWDNRDLSRAQIVELTADLLWRGLAHITEE</sequence>
<dbReference type="InterPro" id="IPR036271">
    <property type="entry name" value="Tet_transcr_reg_TetR-rel_C_sf"/>
</dbReference>
<dbReference type="InterPro" id="IPR045823">
    <property type="entry name" value="TetR_C_32"/>
</dbReference>
<dbReference type="InterPro" id="IPR009057">
    <property type="entry name" value="Homeodomain-like_sf"/>
</dbReference>
<dbReference type="STRING" id="1912961.BU204_03385"/>
<accession>A0A1Q8CX39</accession>
<dbReference type="Pfam" id="PF19344">
    <property type="entry name" value="TetR_C_32"/>
    <property type="match status" value="1"/>
</dbReference>
<dbReference type="InterPro" id="IPR001647">
    <property type="entry name" value="HTH_TetR"/>
</dbReference>
<keyword evidence="5" id="KW-1185">Reference proteome</keyword>
<dbReference type="GO" id="GO:0000976">
    <property type="term" value="F:transcription cis-regulatory region binding"/>
    <property type="evidence" value="ECO:0007669"/>
    <property type="project" value="TreeGrafter"/>
</dbReference>
<evidence type="ECO:0000256" key="1">
    <source>
        <dbReference type="ARBA" id="ARBA00023125"/>
    </source>
</evidence>
<gene>
    <name evidence="4" type="ORF">BU204_03385</name>
</gene>
<dbReference type="SUPFAM" id="SSF46689">
    <property type="entry name" value="Homeodomain-like"/>
    <property type="match status" value="1"/>
</dbReference>
<dbReference type="Pfam" id="PF00440">
    <property type="entry name" value="TetR_N"/>
    <property type="match status" value="1"/>
</dbReference>